<dbReference type="EMBL" id="JACGDE010000009">
    <property type="protein sequence ID" value="MBA6065969.1"/>
    <property type="molecule type" value="Genomic_DNA"/>
</dbReference>
<comment type="caution">
    <text evidence="1">The sequence shown here is derived from an EMBL/GenBank/DDBJ whole genome shotgun (WGS) entry which is preliminary data.</text>
</comment>
<name>A0A7W2JVL0_9PSED</name>
<dbReference type="AlphaFoldDB" id="A0A7W2JVL0"/>
<reference evidence="1 2" key="1">
    <citation type="submission" date="2020-07" db="EMBL/GenBank/DDBJ databases">
        <title>Diversity of carbapenemase encoding genes among Pseudomonas putida group clinical isolates in a tertiary Brazilian hospital.</title>
        <authorList>
            <person name="Alberto-Lei F."/>
            <person name="Nodari C.S."/>
            <person name="Streling A.P."/>
            <person name="Paulino J.T."/>
            <person name="Bessa-Neto F.O."/>
            <person name="Cayo R."/>
            <person name="Gales A.C."/>
        </authorList>
    </citation>
    <scope>NUCLEOTIDE SEQUENCE [LARGE SCALE GENOMIC DNA]</scope>
    <source>
        <strain evidence="1 2">14802</strain>
    </source>
</reference>
<dbReference type="RefSeq" id="WP_182323305.1">
    <property type="nucleotide sequence ID" value="NZ_JACGDE010000009.1"/>
</dbReference>
<gene>
    <name evidence="1" type="ORF">H4C75_14505</name>
</gene>
<evidence type="ECO:0000313" key="1">
    <source>
        <dbReference type="EMBL" id="MBA6065969.1"/>
    </source>
</evidence>
<sequence>MAGRKTHLVVSGSKEPRQRIWESIRVLGPGFSINDIARRSGQMPRVINEYFSALARAGIIQVLESPGGKESTVYSLVRDEGVEHPRLNRKGERTHLHLITENIWRSIRILKGSFTADTVLHTASAGGVRMTIIRVRQYLHALTEAGYLEKTECDRNTPESYQLKNGMHTGPLPPEIRKLDSLQVYDPNLGKLVYTKTTGSYGADRSLVEPGVALLRSRDLLAEWLKLALDANGLPVVPMDLVQRTQLELASTGESGGLH</sequence>
<evidence type="ECO:0000313" key="2">
    <source>
        <dbReference type="Proteomes" id="UP000541770"/>
    </source>
</evidence>
<dbReference type="Proteomes" id="UP000541770">
    <property type="component" value="Unassembled WGS sequence"/>
</dbReference>
<protein>
    <submittedName>
        <fullName evidence="1">Uncharacterized protein</fullName>
    </submittedName>
</protein>
<proteinExistence type="predicted"/>
<accession>A0A7W2JVL0</accession>
<organism evidence="1 2">
    <name type="scientific">Pseudomonas mosselii</name>
    <dbReference type="NCBI Taxonomy" id="78327"/>
    <lineage>
        <taxon>Bacteria</taxon>
        <taxon>Pseudomonadati</taxon>
        <taxon>Pseudomonadota</taxon>
        <taxon>Gammaproteobacteria</taxon>
        <taxon>Pseudomonadales</taxon>
        <taxon>Pseudomonadaceae</taxon>
        <taxon>Pseudomonas</taxon>
    </lineage>
</organism>